<organism evidence="4 5">
    <name type="scientific">Gordonia malaquae NBRC 108250</name>
    <dbReference type="NCBI Taxonomy" id="1223542"/>
    <lineage>
        <taxon>Bacteria</taxon>
        <taxon>Bacillati</taxon>
        <taxon>Actinomycetota</taxon>
        <taxon>Actinomycetes</taxon>
        <taxon>Mycobacteriales</taxon>
        <taxon>Gordoniaceae</taxon>
        <taxon>Gordonia</taxon>
    </lineage>
</organism>
<sequence length="303" mass="32749">MIVSQTGGTTRRDEIRTHFIAAAGTFVLGVVLFSFVLWFTTVIQGMVVGGRDRSIIGNLFFLVLGLALALAMVPAGLIALRMIFITPFIKAAKGFVSEKTPPTTTFAYVTDDAGPAPTFDYDSAVAMLADDSNAPANEEEAQWWRGAKGEVIVGELLEQLPEGYEVAHDIEILDGRGRVRANIDHIVTGPAGVWMVDAKHWRGYTKVENDGIAGAEYKQNAARITRWEASQIGCDVDGIIIAVVGGKVRRSGVILDGERDDIPVIVTEAQVVNGFLQNHAAGRNESGPPMHEVATRSRTLRFG</sequence>
<feature type="transmembrane region" description="Helical" evidence="2">
    <location>
        <begin position="19"/>
        <end position="39"/>
    </location>
</feature>
<dbReference type="OrthoDB" id="4775650at2"/>
<evidence type="ECO:0000259" key="3">
    <source>
        <dbReference type="PROSITE" id="PS50965"/>
    </source>
</evidence>
<dbReference type="AlphaFoldDB" id="M3TH79"/>
<dbReference type="Proteomes" id="UP000035009">
    <property type="component" value="Unassembled WGS sequence"/>
</dbReference>
<name>M3TH79_GORML</name>
<dbReference type="PROSITE" id="PS50965">
    <property type="entry name" value="NERD"/>
    <property type="match status" value="1"/>
</dbReference>
<keyword evidence="5" id="KW-1185">Reference proteome</keyword>
<dbReference type="EMBL" id="BAOP01000022">
    <property type="protein sequence ID" value="GAC80811.1"/>
    <property type="molecule type" value="Genomic_DNA"/>
</dbReference>
<proteinExistence type="predicted"/>
<dbReference type="RefSeq" id="WP_008380097.1">
    <property type="nucleotide sequence ID" value="NZ_BAOP01000022.1"/>
</dbReference>
<dbReference type="Pfam" id="PF08378">
    <property type="entry name" value="NERD"/>
    <property type="match status" value="1"/>
</dbReference>
<reference evidence="4 5" key="1">
    <citation type="submission" date="2013-02" db="EMBL/GenBank/DDBJ databases">
        <title>Whole genome shotgun sequence of Gordonia malaquae NBRC 108250.</title>
        <authorList>
            <person name="Yoshida I."/>
            <person name="Hosoyama A."/>
            <person name="Tsuchikane K."/>
            <person name="Ando Y."/>
            <person name="Baba S."/>
            <person name="Ohji S."/>
            <person name="Hamada M."/>
            <person name="Tamura T."/>
            <person name="Yamazoe A."/>
            <person name="Yamazaki S."/>
            <person name="Fujita N."/>
        </authorList>
    </citation>
    <scope>NUCLEOTIDE SEQUENCE [LARGE SCALE GENOMIC DNA]</scope>
    <source>
        <strain evidence="4 5">NBRC 108250</strain>
    </source>
</reference>
<keyword evidence="2" id="KW-0812">Transmembrane</keyword>
<dbReference type="STRING" id="410332.SAMN04488550_0627"/>
<feature type="region of interest" description="Disordered" evidence="1">
    <location>
        <begin position="280"/>
        <end position="303"/>
    </location>
</feature>
<gene>
    <name evidence="4" type="ORF">GM1_022_00210</name>
</gene>
<evidence type="ECO:0000313" key="4">
    <source>
        <dbReference type="EMBL" id="GAC80811.1"/>
    </source>
</evidence>
<evidence type="ECO:0000313" key="5">
    <source>
        <dbReference type="Proteomes" id="UP000035009"/>
    </source>
</evidence>
<protein>
    <recommendedName>
        <fullName evidence="3">NERD domain-containing protein</fullName>
    </recommendedName>
</protein>
<dbReference type="eggNOG" id="ENOG5030KVC">
    <property type="taxonomic scope" value="Bacteria"/>
</dbReference>
<feature type="transmembrane region" description="Helical" evidence="2">
    <location>
        <begin position="59"/>
        <end position="80"/>
    </location>
</feature>
<feature type="domain" description="NERD" evidence="3">
    <location>
        <begin position="145"/>
        <end position="251"/>
    </location>
</feature>
<evidence type="ECO:0000256" key="2">
    <source>
        <dbReference type="SAM" id="Phobius"/>
    </source>
</evidence>
<comment type="caution">
    <text evidence="4">The sequence shown here is derived from an EMBL/GenBank/DDBJ whole genome shotgun (WGS) entry which is preliminary data.</text>
</comment>
<keyword evidence="2" id="KW-1133">Transmembrane helix</keyword>
<dbReference type="InterPro" id="IPR011528">
    <property type="entry name" value="NERD"/>
</dbReference>
<accession>M3TH79</accession>
<keyword evidence="2" id="KW-0472">Membrane</keyword>
<evidence type="ECO:0000256" key="1">
    <source>
        <dbReference type="SAM" id="MobiDB-lite"/>
    </source>
</evidence>